<feature type="transmembrane region" description="Helical" evidence="1">
    <location>
        <begin position="36"/>
        <end position="56"/>
    </location>
</feature>
<name>A0ABV0YJS7_9TELE</name>
<evidence type="ECO:0000313" key="2">
    <source>
        <dbReference type="EMBL" id="MEQ2293688.1"/>
    </source>
</evidence>
<dbReference type="Proteomes" id="UP001469553">
    <property type="component" value="Unassembled WGS sequence"/>
</dbReference>
<accession>A0ABV0YJS7</accession>
<proteinExistence type="predicted"/>
<gene>
    <name evidence="2" type="ORF">AMECASPLE_036115</name>
</gene>
<organism evidence="2 3">
    <name type="scientific">Ameca splendens</name>
    <dbReference type="NCBI Taxonomy" id="208324"/>
    <lineage>
        <taxon>Eukaryota</taxon>
        <taxon>Metazoa</taxon>
        <taxon>Chordata</taxon>
        <taxon>Craniata</taxon>
        <taxon>Vertebrata</taxon>
        <taxon>Euteleostomi</taxon>
        <taxon>Actinopterygii</taxon>
        <taxon>Neopterygii</taxon>
        <taxon>Teleostei</taxon>
        <taxon>Neoteleostei</taxon>
        <taxon>Acanthomorphata</taxon>
        <taxon>Ovalentaria</taxon>
        <taxon>Atherinomorphae</taxon>
        <taxon>Cyprinodontiformes</taxon>
        <taxon>Goodeidae</taxon>
        <taxon>Ameca</taxon>
    </lineage>
</organism>
<protein>
    <submittedName>
        <fullName evidence="2">Uncharacterized protein</fullName>
    </submittedName>
</protein>
<comment type="caution">
    <text evidence="2">The sequence shown here is derived from an EMBL/GenBank/DDBJ whole genome shotgun (WGS) entry which is preliminary data.</text>
</comment>
<keyword evidence="3" id="KW-1185">Reference proteome</keyword>
<dbReference type="EMBL" id="JAHRIP010033820">
    <property type="protein sequence ID" value="MEQ2293688.1"/>
    <property type="molecule type" value="Genomic_DNA"/>
</dbReference>
<evidence type="ECO:0000313" key="3">
    <source>
        <dbReference type="Proteomes" id="UP001469553"/>
    </source>
</evidence>
<feature type="non-terminal residue" evidence="2">
    <location>
        <position position="1"/>
    </location>
</feature>
<sequence length="63" mass="6620">TITRTSVPNNLSQVPTGSGLFCAQLRCHSTPPGGSLLIPIMMKRIIALAGLFVAVLSKEAFHG</sequence>
<keyword evidence="1" id="KW-0812">Transmembrane</keyword>
<keyword evidence="1" id="KW-1133">Transmembrane helix</keyword>
<reference evidence="2 3" key="1">
    <citation type="submission" date="2021-06" db="EMBL/GenBank/DDBJ databases">
        <authorList>
            <person name="Palmer J.M."/>
        </authorList>
    </citation>
    <scope>NUCLEOTIDE SEQUENCE [LARGE SCALE GENOMIC DNA]</scope>
    <source>
        <strain evidence="2 3">AS_MEX2019</strain>
        <tissue evidence="2">Muscle</tissue>
    </source>
</reference>
<evidence type="ECO:0000256" key="1">
    <source>
        <dbReference type="SAM" id="Phobius"/>
    </source>
</evidence>
<keyword evidence="1" id="KW-0472">Membrane</keyword>